<keyword evidence="3" id="KW-0732">Signal</keyword>
<dbReference type="GO" id="GO:0042302">
    <property type="term" value="F:structural constituent of cuticle"/>
    <property type="evidence" value="ECO:0007669"/>
    <property type="project" value="UniProtKB-UniRule"/>
</dbReference>
<feature type="chain" id="PRO_5040509064" evidence="3">
    <location>
        <begin position="18"/>
        <end position="145"/>
    </location>
</feature>
<dbReference type="AlphaFoldDB" id="A0A9Q0S5U1"/>
<evidence type="ECO:0000256" key="1">
    <source>
        <dbReference type="ARBA" id="ARBA00022460"/>
    </source>
</evidence>
<sequence>MSVKILILLAIVAAVSAVPIEIHADAPAHYDFSYSVHDGHTGDIKSQSESRKGDAVSGRYELIDSDGHKRVVEYTADDHSGFNAVVHREPTSIKIPVAVAKVIAPVIHHAPTVHYVQPVAKYIAPVTHVVPAHVSFNTPAINYHY</sequence>
<dbReference type="GO" id="GO:0005615">
    <property type="term" value="C:extracellular space"/>
    <property type="evidence" value="ECO:0007669"/>
    <property type="project" value="TreeGrafter"/>
</dbReference>
<comment type="caution">
    <text evidence="4">The sequence shown here is derived from an EMBL/GenBank/DDBJ whole genome shotgun (WGS) entry which is preliminary data.</text>
</comment>
<dbReference type="PRINTS" id="PR00947">
    <property type="entry name" value="CUTICLE"/>
</dbReference>
<evidence type="ECO:0000313" key="4">
    <source>
        <dbReference type="EMBL" id="KAJ6646492.1"/>
    </source>
</evidence>
<evidence type="ECO:0000313" key="5">
    <source>
        <dbReference type="Proteomes" id="UP001151699"/>
    </source>
</evidence>
<evidence type="ECO:0000256" key="3">
    <source>
        <dbReference type="SAM" id="SignalP"/>
    </source>
</evidence>
<dbReference type="Proteomes" id="UP001151699">
    <property type="component" value="Chromosome A"/>
</dbReference>
<reference evidence="4" key="1">
    <citation type="submission" date="2022-07" db="EMBL/GenBank/DDBJ databases">
        <authorList>
            <person name="Trinca V."/>
            <person name="Uliana J.V.C."/>
            <person name="Torres T.T."/>
            <person name="Ward R.J."/>
            <person name="Monesi N."/>
        </authorList>
    </citation>
    <scope>NUCLEOTIDE SEQUENCE</scope>
    <source>
        <strain evidence="4">HSMRA1968</strain>
        <tissue evidence="4">Whole embryos</tissue>
    </source>
</reference>
<dbReference type="PROSITE" id="PS00233">
    <property type="entry name" value="CHIT_BIND_RR_1"/>
    <property type="match status" value="1"/>
</dbReference>
<dbReference type="InterPro" id="IPR031311">
    <property type="entry name" value="CHIT_BIND_RR_consensus"/>
</dbReference>
<dbReference type="InterPro" id="IPR000618">
    <property type="entry name" value="Insect_cuticle"/>
</dbReference>
<dbReference type="Pfam" id="PF00379">
    <property type="entry name" value="Chitin_bind_4"/>
    <property type="match status" value="1"/>
</dbReference>
<dbReference type="GO" id="GO:0031012">
    <property type="term" value="C:extracellular matrix"/>
    <property type="evidence" value="ECO:0007669"/>
    <property type="project" value="TreeGrafter"/>
</dbReference>
<organism evidence="4 5">
    <name type="scientific">Pseudolycoriella hygida</name>
    <dbReference type="NCBI Taxonomy" id="35572"/>
    <lineage>
        <taxon>Eukaryota</taxon>
        <taxon>Metazoa</taxon>
        <taxon>Ecdysozoa</taxon>
        <taxon>Arthropoda</taxon>
        <taxon>Hexapoda</taxon>
        <taxon>Insecta</taxon>
        <taxon>Pterygota</taxon>
        <taxon>Neoptera</taxon>
        <taxon>Endopterygota</taxon>
        <taxon>Diptera</taxon>
        <taxon>Nematocera</taxon>
        <taxon>Sciaroidea</taxon>
        <taxon>Sciaridae</taxon>
        <taxon>Pseudolycoriella</taxon>
    </lineage>
</organism>
<keyword evidence="1 2" id="KW-0193">Cuticle</keyword>
<keyword evidence="5" id="KW-1185">Reference proteome</keyword>
<dbReference type="PANTHER" id="PTHR12236:SF46">
    <property type="entry name" value="CUTICULAR PROTEIN 30B-RELATED"/>
    <property type="match status" value="1"/>
</dbReference>
<proteinExistence type="predicted"/>
<dbReference type="InterPro" id="IPR051217">
    <property type="entry name" value="Insect_Cuticle_Struc_Prot"/>
</dbReference>
<evidence type="ECO:0000256" key="2">
    <source>
        <dbReference type="PROSITE-ProRule" id="PRU00497"/>
    </source>
</evidence>
<name>A0A9Q0S5U1_9DIPT</name>
<gene>
    <name evidence="4" type="primary">Ccp84Ab_4</name>
    <name evidence="4" type="ORF">Bhyg_01704</name>
</gene>
<accession>A0A9Q0S5U1</accession>
<dbReference type="PROSITE" id="PS51155">
    <property type="entry name" value="CHIT_BIND_RR_2"/>
    <property type="match status" value="1"/>
</dbReference>
<feature type="signal peptide" evidence="3">
    <location>
        <begin position="1"/>
        <end position="17"/>
    </location>
</feature>
<dbReference type="PANTHER" id="PTHR12236">
    <property type="entry name" value="STRUCTURAL CONTITUENT OF CUTICLE"/>
    <property type="match status" value="1"/>
</dbReference>
<protein>
    <submittedName>
        <fullName evidence="4">Cuticle protein</fullName>
    </submittedName>
</protein>
<dbReference type="EMBL" id="WJQU01000001">
    <property type="protein sequence ID" value="KAJ6646492.1"/>
    <property type="molecule type" value="Genomic_DNA"/>
</dbReference>
<dbReference type="OrthoDB" id="7789829at2759"/>